<dbReference type="InterPro" id="IPR036612">
    <property type="entry name" value="KH_dom_type_1_sf"/>
</dbReference>
<keyword evidence="1" id="KW-0677">Repeat</keyword>
<feature type="repeat" description="ANK" evidence="4">
    <location>
        <begin position="233"/>
        <end position="265"/>
    </location>
</feature>
<feature type="compositionally biased region" description="Polar residues" evidence="6">
    <location>
        <begin position="1061"/>
        <end position="1070"/>
    </location>
</feature>
<dbReference type="GO" id="GO:0045087">
    <property type="term" value="P:innate immune response"/>
    <property type="evidence" value="ECO:0007669"/>
    <property type="project" value="TreeGrafter"/>
</dbReference>
<dbReference type="SUPFAM" id="SSF49599">
    <property type="entry name" value="TRAF domain-like"/>
    <property type="match status" value="1"/>
</dbReference>
<evidence type="ECO:0000259" key="7">
    <source>
        <dbReference type="PROSITE" id="PS50144"/>
    </source>
</evidence>
<dbReference type="InterPro" id="IPR004087">
    <property type="entry name" value="KH_dom"/>
</dbReference>
<feature type="region of interest" description="Disordered" evidence="6">
    <location>
        <begin position="1048"/>
        <end position="1070"/>
    </location>
</feature>
<evidence type="ECO:0000256" key="5">
    <source>
        <dbReference type="PROSITE-ProRule" id="PRU00117"/>
    </source>
</evidence>
<feature type="repeat" description="ANK" evidence="4">
    <location>
        <begin position="200"/>
        <end position="232"/>
    </location>
</feature>
<feature type="region of interest" description="Disordered" evidence="6">
    <location>
        <begin position="436"/>
        <end position="526"/>
    </location>
</feature>
<dbReference type="SMART" id="SM00248">
    <property type="entry name" value="ANK"/>
    <property type="match status" value="4"/>
</dbReference>
<dbReference type="Proteomes" id="UP000887540">
    <property type="component" value="Unplaced"/>
</dbReference>
<dbReference type="Gene3D" id="1.25.40.20">
    <property type="entry name" value="Ankyrin repeat-containing domain"/>
    <property type="match status" value="1"/>
</dbReference>
<protein>
    <submittedName>
        <fullName evidence="9">MATH domain-containing protein</fullName>
    </submittedName>
</protein>
<dbReference type="InterPro" id="IPR002083">
    <property type="entry name" value="MATH/TRAF_dom"/>
</dbReference>
<dbReference type="InterPro" id="IPR051631">
    <property type="entry name" value="Ankyrin-KH/SAM_domain"/>
</dbReference>
<keyword evidence="5" id="KW-0694">RNA-binding</keyword>
<dbReference type="CDD" id="cd00105">
    <property type="entry name" value="KH-I"/>
    <property type="match status" value="1"/>
</dbReference>
<dbReference type="Pfam" id="PF00013">
    <property type="entry name" value="KH_1"/>
    <property type="match status" value="1"/>
</dbReference>
<dbReference type="WBParaSite" id="ACRNAN_Path_214.g782.t1">
    <property type="protein sequence ID" value="ACRNAN_Path_214.g782.t1"/>
    <property type="gene ID" value="ACRNAN_Path_214.g782"/>
</dbReference>
<dbReference type="AlphaFoldDB" id="A0A914C3M8"/>
<reference evidence="9" key="1">
    <citation type="submission" date="2022-11" db="UniProtKB">
        <authorList>
            <consortium name="WormBaseParasite"/>
        </authorList>
    </citation>
    <scope>IDENTIFICATION</scope>
</reference>
<evidence type="ECO:0000256" key="1">
    <source>
        <dbReference type="ARBA" id="ARBA00022737"/>
    </source>
</evidence>
<dbReference type="Pfam" id="PF12796">
    <property type="entry name" value="Ank_2"/>
    <property type="match status" value="1"/>
</dbReference>
<feature type="compositionally biased region" description="Polar residues" evidence="6">
    <location>
        <begin position="599"/>
        <end position="612"/>
    </location>
</feature>
<evidence type="ECO:0000256" key="2">
    <source>
        <dbReference type="ARBA" id="ARBA00023043"/>
    </source>
</evidence>
<dbReference type="SMART" id="SM00061">
    <property type="entry name" value="MATH"/>
    <property type="match status" value="1"/>
</dbReference>
<dbReference type="SUPFAM" id="SSF48403">
    <property type="entry name" value="Ankyrin repeat"/>
    <property type="match status" value="1"/>
</dbReference>
<dbReference type="PANTHER" id="PTHR23206:SF8">
    <property type="entry name" value="ANKYRIN REPEAT AND KH DOMAIN-CONTAINING 1"/>
    <property type="match status" value="1"/>
</dbReference>
<evidence type="ECO:0000313" key="8">
    <source>
        <dbReference type="Proteomes" id="UP000887540"/>
    </source>
</evidence>
<evidence type="ECO:0000256" key="6">
    <source>
        <dbReference type="SAM" id="MobiDB-lite"/>
    </source>
</evidence>
<feature type="region of interest" description="Disordered" evidence="6">
    <location>
        <begin position="372"/>
        <end position="399"/>
    </location>
</feature>
<keyword evidence="3" id="KW-0175">Coiled coil</keyword>
<feature type="compositionally biased region" description="Polar residues" evidence="6">
    <location>
        <begin position="386"/>
        <end position="398"/>
    </location>
</feature>
<dbReference type="GO" id="GO:0005737">
    <property type="term" value="C:cytoplasm"/>
    <property type="evidence" value="ECO:0007669"/>
    <property type="project" value="TreeGrafter"/>
</dbReference>
<keyword evidence="8" id="KW-1185">Reference proteome</keyword>
<keyword evidence="2 4" id="KW-0040">ANK repeat</keyword>
<dbReference type="PROSITE" id="PS50144">
    <property type="entry name" value="MATH"/>
    <property type="match status" value="1"/>
</dbReference>
<dbReference type="PROSITE" id="PS50088">
    <property type="entry name" value="ANK_REPEAT"/>
    <property type="match status" value="2"/>
</dbReference>
<dbReference type="PROSITE" id="PS50084">
    <property type="entry name" value="KH_TYPE_1"/>
    <property type="match status" value="1"/>
</dbReference>
<dbReference type="Gene3D" id="3.30.1370.10">
    <property type="entry name" value="K Homology domain, type 1"/>
    <property type="match status" value="1"/>
</dbReference>
<evidence type="ECO:0000256" key="3">
    <source>
        <dbReference type="ARBA" id="ARBA00023054"/>
    </source>
</evidence>
<dbReference type="PANTHER" id="PTHR23206">
    <property type="entry name" value="MASK PROTEIN"/>
    <property type="match status" value="1"/>
</dbReference>
<dbReference type="InterPro" id="IPR004088">
    <property type="entry name" value="KH_dom_type_1"/>
</dbReference>
<accession>A0A914C3M8</accession>
<proteinExistence type="predicted"/>
<dbReference type="InterPro" id="IPR008974">
    <property type="entry name" value="TRAF-like"/>
</dbReference>
<evidence type="ECO:0000256" key="4">
    <source>
        <dbReference type="PROSITE-ProRule" id="PRU00023"/>
    </source>
</evidence>
<sequence>MQDQYRPEGTVSLTIDRFSEFSGPGSSEQLQRLSSPTYIRGLPWRILAIPRTVAPSPKKPGEGVSSASTGKYLAFFLQCNGESSDPDWSCTASAILRIHPAGTVPGIKDYTRTIKHTFSSKENDWGYSQFMSLNDLADPENGYIKNDTVKLCVNVTADFPRGIPPCRTDLMNAANDGDVGVGFVLLEAGCDPDAAPVPTSRETALTIAAAKGYDKFVELLLQYNADINHRNKKGCTALFLAAENGHLDTVKVLVKNGADVDLQDNRKFLPLFAAFRRAHKEIVEFLVKYVTQFPSEEELFKCYQSCVVIPEKDIEGLDMDAIRKEVRKALIDSMKIINDTRRQLVQAADKAALNLLNQLAEEQKLTELRKMRQKEKKKAKRLAKKNQVSSGTQNTCESECSKNIEVDEVSSEKSLTLITTSTTSVLKLSVEESSSAACKTQEEPPTKNRPEPTVDQNQTKKKRRKKTSRNEKKEKEADDEKLSKRRLSTDKAEPRRLNHDLPPFDNECILLPDPSEPRPSTSKSICESPLTEVSSKIWQNHAETFSSTNSDEDEWIEASKKRNNPRIKRETSTKTNCVFKESDDSEPSQEASSIVPFPTRSTTSHPAILSSESSSGGRVHIMILLSSAVARLIGHSGNTINGIRAASGAIIVIEKYKPMEKNTQMISIKGDVKDVRKAVKMIEMLIHDADTPVREIINRIMRDSIHVENTTPNRFALSKRMRYNSSSERNSCSQASYYEEKAFESDSNLMPTKSGSTLDLHFEALPSDLSKTPEKESNSKKVVKEENSEYPIVEVKPKNPRKPSIIEETKELEACFIKAISIFEAESRANNKTSLEKRSHMPEKLILPSTSIGASEIDDMKISSPLSPSRRVAFVSAWSVLTSSESNESLATFMSSKPELPLTDKEEELRRKAPGYARPMSKKFFSQNSVRSSSLAINENLDGYKNSVTHSCPGIFLPPLTSATNFEHKTSIQPPATSKFEFPFSTPVVYSPNKNSENTNIPVGQNHFPKVFTDASPPLENNLYNRSAMDAAHQRSSQSNFSAWFPQSTPVKQDPKKPTMSFWQPQSSSFENTEDEGIENVMMHPTPPDTPFLPDINVREPITTAFGQPPRTLPTQLQQQPHFNSPASYIPVHSPLRHRLNPTATNTLGNYAILETGNYYQSTSYTQWLNHHPQQILTSRQTPTLRHADSYHQFYHPDSQSILGQGISVQKMTTSDARTFSTSNVYARPWITE</sequence>
<feature type="region of interest" description="Disordered" evidence="6">
    <location>
        <begin position="579"/>
        <end position="612"/>
    </location>
</feature>
<dbReference type="InterPro" id="IPR002110">
    <property type="entry name" value="Ankyrin_rpt"/>
</dbReference>
<organism evidence="8 9">
    <name type="scientific">Acrobeloides nanus</name>
    <dbReference type="NCBI Taxonomy" id="290746"/>
    <lineage>
        <taxon>Eukaryota</taxon>
        <taxon>Metazoa</taxon>
        <taxon>Ecdysozoa</taxon>
        <taxon>Nematoda</taxon>
        <taxon>Chromadorea</taxon>
        <taxon>Rhabditida</taxon>
        <taxon>Tylenchina</taxon>
        <taxon>Cephalobomorpha</taxon>
        <taxon>Cephaloboidea</taxon>
        <taxon>Cephalobidae</taxon>
        <taxon>Acrobeloides</taxon>
    </lineage>
</organism>
<dbReference type="GO" id="GO:0003723">
    <property type="term" value="F:RNA binding"/>
    <property type="evidence" value="ECO:0007669"/>
    <property type="project" value="UniProtKB-UniRule"/>
</dbReference>
<dbReference type="InterPro" id="IPR036770">
    <property type="entry name" value="Ankyrin_rpt-contain_sf"/>
</dbReference>
<feature type="domain" description="MATH" evidence="7">
    <location>
        <begin position="8"/>
        <end position="155"/>
    </location>
</feature>
<feature type="compositionally biased region" description="Basic residues" evidence="6">
    <location>
        <begin position="372"/>
        <end position="384"/>
    </location>
</feature>
<dbReference type="SUPFAM" id="SSF54791">
    <property type="entry name" value="Eukaryotic type KH-domain (KH-domain type I)"/>
    <property type="match status" value="1"/>
</dbReference>
<dbReference type="Gene3D" id="2.60.210.10">
    <property type="entry name" value="Apoptosis, Tumor Necrosis Factor Receptor Associated Protein 2, Chain A"/>
    <property type="match status" value="1"/>
</dbReference>
<evidence type="ECO:0000313" key="9">
    <source>
        <dbReference type="WBParaSite" id="ACRNAN_Path_214.g782.t1"/>
    </source>
</evidence>
<name>A0A914C3M8_9BILA</name>
<feature type="compositionally biased region" description="Basic and acidic residues" evidence="6">
    <location>
        <begin position="468"/>
        <end position="499"/>
    </location>
</feature>
<dbReference type="PROSITE" id="PS50297">
    <property type="entry name" value="ANK_REP_REGION"/>
    <property type="match status" value="2"/>
</dbReference>
<dbReference type="Pfam" id="PF22486">
    <property type="entry name" value="MATH_2"/>
    <property type="match status" value="1"/>
</dbReference>
<dbReference type="SMART" id="SM00322">
    <property type="entry name" value="KH"/>
    <property type="match status" value="1"/>
</dbReference>
<feature type="compositionally biased region" description="Basic and acidic residues" evidence="6">
    <location>
        <begin position="440"/>
        <end position="452"/>
    </location>
</feature>